<protein>
    <submittedName>
        <fullName evidence="6">Transcriptional regulator, TetR family</fullName>
    </submittedName>
</protein>
<evidence type="ECO:0000256" key="3">
    <source>
        <dbReference type="ARBA" id="ARBA00023163"/>
    </source>
</evidence>
<evidence type="ECO:0000313" key="7">
    <source>
        <dbReference type="Proteomes" id="UP000186218"/>
    </source>
</evidence>
<dbReference type="GO" id="GO:0000976">
    <property type="term" value="F:transcription cis-regulatory region binding"/>
    <property type="evidence" value="ECO:0007669"/>
    <property type="project" value="TreeGrafter"/>
</dbReference>
<dbReference type="InterPro" id="IPR009057">
    <property type="entry name" value="Homeodomain-like_sf"/>
</dbReference>
<gene>
    <name evidence="6" type="ORF">SAMN05445060_0529</name>
</gene>
<dbReference type="Proteomes" id="UP000186218">
    <property type="component" value="Unassembled WGS sequence"/>
</dbReference>
<feature type="DNA-binding region" description="H-T-H motif" evidence="4">
    <location>
        <begin position="45"/>
        <end position="64"/>
    </location>
</feature>
<dbReference type="Gene3D" id="1.10.357.10">
    <property type="entry name" value="Tetracycline Repressor, domain 2"/>
    <property type="match status" value="1"/>
</dbReference>
<sequence>MVLLRPLGNIGLVPPAARYHHGDLPTALVEAAIQLLEENGGEDLSLRAAARRAGVSTAAPYRHFPDRTALLSAVAAVGYNELGRDLVAACPEPETVDDLATIALAYVQFALRRSGLFRVMFTEGCDTTSPDRVAAVAAIHEYLHHIVKSVSPKSDAGPTAVAMWALVHGLAFLHLDGKLDSTTDSAVENSVRDAVRAVFTVGQTRSDS</sequence>
<dbReference type="PROSITE" id="PS50977">
    <property type="entry name" value="HTH_TETR_2"/>
    <property type="match status" value="1"/>
</dbReference>
<keyword evidence="3" id="KW-0804">Transcription</keyword>
<feature type="domain" description="HTH tetR-type" evidence="5">
    <location>
        <begin position="22"/>
        <end position="82"/>
    </location>
</feature>
<dbReference type="SUPFAM" id="SSF48498">
    <property type="entry name" value="Tetracyclin repressor-like, C-terminal domain"/>
    <property type="match status" value="1"/>
</dbReference>
<keyword evidence="2 4" id="KW-0238">DNA-binding</keyword>
<dbReference type="SUPFAM" id="SSF46689">
    <property type="entry name" value="Homeodomain-like"/>
    <property type="match status" value="1"/>
</dbReference>
<dbReference type="InterPro" id="IPR001647">
    <property type="entry name" value="HTH_TetR"/>
</dbReference>
<accession>A0A1N7D2K4</accession>
<dbReference type="Pfam" id="PF13305">
    <property type="entry name" value="TetR_C_33"/>
    <property type="match status" value="1"/>
</dbReference>
<evidence type="ECO:0000256" key="4">
    <source>
        <dbReference type="PROSITE-ProRule" id="PRU00335"/>
    </source>
</evidence>
<keyword evidence="1" id="KW-0805">Transcription regulation</keyword>
<organism evidence="6 7">
    <name type="scientific">Williamsia sterculiae</name>
    <dbReference type="NCBI Taxonomy" id="1344003"/>
    <lineage>
        <taxon>Bacteria</taxon>
        <taxon>Bacillati</taxon>
        <taxon>Actinomycetota</taxon>
        <taxon>Actinomycetes</taxon>
        <taxon>Mycobacteriales</taxon>
        <taxon>Nocardiaceae</taxon>
        <taxon>Williamsia</taxon>
    </lineage>
</organism>
<dbReference type="InterPro" id="IPR050109">
    <property type="entry name" value="HTH-type_TetR-like_transc_reg"/>
</dbReference>
<dbReference type="EMBL" id="FTNT01000001">
    <property type="protein sequence ID" value="SIR69987.1"/>
    <property type="molecule type" value="Genomic_DNA"/>
</dbReference>
<dbReference type="GO" id="GO:0003700">
    <property type="term" value="F:DNA-binding transcription factor activity"/>
    <property type="evidence" value="ECO:0007669"/>
    <property type="project" value="TreeGrafter"/>
</dbReference>
<evidence type="ECO:0000259" key="5">
    <source>
        <dbReference type="PROSITE" id="PS50977"/>
    </source>
</evidence>
<proteinExistence type="predicted"/>
<dbReference type="PRINTS" id="PR00455">
    <property type="entry name" value="HTHTETR"/>
</dbReference>
<dbReference type="InterPro" id="IPR036271">
    <property type="entry name" value="Tet_transcr_reg_TetR-rel_C_sf"/>
</dbReference>
<evidence type="ECO:0000313" key="6">
    <source>
        <dbReference type="EMBL" id="SIR69987.1"/>
    </source>
</evidence>
<evidence type="ECO:0000256" key="1">
    <source>
        <dbReference type="ARBA" id="ARBA00023015"/>
    </source>
</evidence>
<dbReference type="AlphaFoldDB" id="A0A1N7D2K4"/>
<reference evidence="6 7" key="1">
    <citation type="submission" date="2017-01" db="EMBL/GenBank/DDBJ databases">
        <authorList>
            <person name="Mah S.A."/>
            <person name="Swanson W.J."/>
            <person name="Moy G.W."/>
            <person name="Vacquier V.D."/>
        </authorList>
    </citation>
    <scope>NUCLEOTIDE SEQUENCE [LARGE SCALE GENOMIC DNA]</scope>
    <source>
        <strain evidence="6 7">CPCC 203464</strain>
    </source>
</reference>
<keyword evidence="7" id="KW-1185">Reference proteome</keyword>
<dbReference type="Pfam" id="PF00440">
    <property type="entry name" value="TetR_N"/>
    <property type="match status" value="1"/>
</dbReference>
<dbReference type="InterPro" id="IPR025996">
    <property type="entry name" value="MT1864/Rv1816-like_C"/>
</dbReference>
<dbReference type="PANTHER" id="PTHR30055">
    <property type="entry name" value="HTH-TYPE TRANSCRIPTIONAL REGULATOR RUTR"/>
    <property type="match status" value="1"/>
</dbReference>
<evidence type="ECO:0000256" key="2">
    <source>
        <dbReference type="ARBA" id="ARBA00023125"/>
    </source>
</evidence>
<name>A0A1N7D2K4_9NOCA</name>
<dbReference type="STRING" id="1344003.SAMN05445060_0529"/>
<dbReference type="PANTHER" id="PTHR30055:SF220">
    <property type="entry name" value="TETR-FAMILY REGULATORY PROTEIN"/>
    <property type="match status" value="1"/>
</dbReference>